<dbReference type="GO" id="GO:0015385">
    <property type="term" value="F:sodium:proton antiporter activity"/>
    <property type="evidence" value="ECO:0007669"/>
    <property type="project" value="TreeGrafter"/>
</dbReference>
<keyword evidence="1" id="KW-0472">Membrane</keyword>
<dbReference type="Proteomes" id="UP000242502">
    <property type="component" value="Unassembled WGS sequence"/>
</dbReference>
<dbReference type="Pfam" id="PF03334">
    <property type="entry name" value="PhaG_MnhG_YufB"/>
    <property type="match status" value="1"/>
</dbReference>
<dbReference type="EMBL" id="MDLC01000001">
    <property type="protein sequence ID" value="ODS25121.1"/>
    <property type="molecule type" value="Genomic_DNA"/>
</dbReference>
<evidence type="ECO:0008006" key="4">
    <source>
        <dbReference type="Google" id="ProtNLM"/>
    </source>
</evidence>
<protein>
    <recommendedName>
        <fullName evidence="4">Sodium:proton antiporter</fullName>
    </recommendedName>
</protein>
<name>A0A1D2QU54_9GAMM</name>
<gene>
    <name evidence="2" type="ORF">AB835_00185</name>
</gene>
<reference evidence="2 3" key="1">
    <citation type="journal article" date="2016" name="Appl. Environ. Microbiol.">
        <title>Lack of Overt Genome Reduction in the Bryostatin-Producing Bryozoan Symbiont "Candidatus Endobugula sertula".</title>
        <authorList>
            <person name="Miller I.J."/>
            <person name="Vanee N."/>
            <person name="Fong S.S."/>
            <person name="Lim-Fong G.E."/>
            <person name="Kwan J.C."/>
        </authorList>
    </citation>
    <scope>NUCLEOTIDE SEQUENCE [LARGE SCALE GENOMIC DNA]</scope>
    <source>
        <strain evidence="2">AB1-4</strain>
    </source>
</reference>
<organism evidence="2 3">
    <name type="scientific">Candidatus Endobugula sertula</name>
    <name type="common">Bugula neritina bacterial symbiont</name>
    <dbReference type="NCBI Taxonomy" id="62101"/>
    <lineage>
        <taxon>Bacteria</taxon>
        <taxon>Pseudomonadati</taxon>
        <taxon>Pseudomonadota</taxon>
        <taxon>Gammaproteobacteria</taxon>
        <taxon>Cellvibrionales</taxon>
        <taxon>Cellvibrionaceae</taxon>
        <taxon>Candidatus Endobugula</taxon>
    </lineage>
</organism>
<dbReference type="STRING" id="62101.AB835_00185"/>
<dbReference type="PANTHER" id="PTHR34703:SF1">
    <property type="entry name" value="ANTIPORTER SUBUNIT MNHG2-RELATED"/>
    <property type="match status" value="1"/>
</dbReference>
<dbReference type="NCBIfam" id="TIGR01300">
    <property type="entry name" value="CPA3_mnhG_phaG"/>
    <property type="match status" value="1"/>
</dbReference>
<dbReference type="InterPro" id="IPR005133">
    <property type="entry name" value="PhaG_MnhG_YufB"/>
</dbReference>
<comment type="caution">
    <text evidence="2">The sequence shown here is derived from an EMBL/GenBank/DDBJ whole genome shotgun (WGS) entry which is preliminary data.</text>
</comment>
<dbReference type="AlphaFoldDB" id="A0A1D2QU54"/>
<dbReference type="PANTHER" id="PTHR34703">
    <property type="entry name" value="ANTIPORTER SUBUNIT MNHG2-RELATED"/>
    <property type="match status" value="1"/>
</dbReference>
<keyword evidence="1" id="KW-1133">Transmembrane helix</keyword>
<evidence type="ECO:0000313" key="2">
    <source>
        <dbReference type="EMBL" id="ODS25121.1"/>
    </source>
</evidence>
<keyword evidence="1" id="KW-0812">Transmembrane</keyword>
<evidence type="ECO:0000256" key="1">
    <source>
        <dbReference type="SAM" id="Phobius"/>
    </source>
</evidence>
<sequence>MLTIANIFSGVLLVVGCLFVFAGSVGMLRMPDLYTRIHAASLTDTGGATFIILGLLLQDIFIFENVMAGIKLVLVLVFIAFTAPTASHAIAKAALMGKLVPWSQNGQSVIEESLRSPEFLDRDEDRAAEEIKGGNINMKVKK</sequence>
<feature type="transmembrane region" description="Helical" evidence="1">
    <location>
        <begin position="69"/>
        <end position="91"/>
    </location>
</feature>
<feature type="transmembrane region" description="Helical" evidence="1">
    <location>
        <begin position="6"/>
        <end position="28"/>
    </location>
</feature>
<proteinExistence type="predicted"/>
<evidence type="ECO:0000313" key="3">
    <source>
        <dbReference type="Proteomes" id="UP000242502"/>
    </source>
</evidence>
<accession>A0A1D2QU54</accession>
<feature type="transmembrane region" description="Helical" evidence="1">
    <location>
        <begin position="40"/>
        <end position="63"/>
    </location>
</feature>